<dbReference type="GO" id="GO:0061630">
    <property type="term" value="F:ubiquitin protein ligase activity"/>
    <property type="evidence" value="ECO:0007669"/>
    <property type="project" value="UniProtKB-EC"/>
</dbReference>
<keyword evidence="12" id="KW-1185">Reference proteome</keyword>
<dbReference type="Proteomes" id="UP000604825">
    <property type="component" value="Unassembled WGS sequence"/>
</dbReference>
<dbReference type="EMBL" id="CAJGYO010000018">
    <property type="protein sequence ID" value="CAD6336640.1"/>
    <property type="molecule type" value="Genomic_DNA"/>
</dbReference>
<evidence type="ECO:0000313" key="12">
    <source>
        <dbReference type="Proteomes" id="UP000604825"/>
    </source>
</evidence>
<organism evidence="11 12">
    <name type="scientific">Miscanthus lutarioriparius</name>
    <dbReference type="NCBI Taxonomy" id="422564"/>
    <lineage>
        <taxon>Eukaryota</taxon>
        <taxon>Viridiplantae</taxon>
        <taxon>Streptophyta</taxon>
        <taxon>Embryophyta</taxon>
        <taxon>Tracheophyta</taxon>
        <taxon>Spermatophyta</taxon>
        <taxon>Magnoliopsida</taxon>
        <taxon>Liliopsida</taxon>
        <taxon>Poales</taxon>
        <taxon>Poaceae</taxon>
        <taxon>PACMAD clade</taxon>
        <taxon>Panicoideae</taxon>
        <taxon>Andropogonodae</taxon>
        <taxon>Andropogoneae</taxon>
        <taxon>Saccharinae</taxon>
        <taxon>Miscanthus</taxon>
    </lineage>
</organism>
<keyword evidence="9" id="KW-1133">Transmembrane helix</keyword>
<comment type="caution">
    <text evidence="11">The sequence shown here is derived from an EMBL/GenBank/DDBJ whole genome shotgun (WGS) entry which is preliminary data.</text>
</comment>
<evidence type="ECO:0000256" key="2">
    <source>
        <dbReference type="ARBA" id="ARBA00012483"/>
    </source>
</evidence>
<keyword evidence="4 7" id="KW-0863">Zinc-finger</keyword>
<evidence type="ECO:0000313" key="11">
    <source>
        <dbReference type="EMBL" id="CAD6336640.1"/>
    </source>
</evidence>
<evidence type="ECO:0000256" key="1">
    <source>
        <dbReference type="ARBA" id="ARBA00000900"/>
    </source>
</evidence>
<dbReference type="OrthoDB" id="8062037at2759"/>
<dbReference type="InterPro" id="IPR053238">
    <property type="entry name" value="RING-H2_zinc_finger"/>
</dbReference>
<feature type="compositionally biased region" description="Pro residues" evidence="8">
    <location>
        <begin position="7"/>
        <end position="29"/>
    </location>
</feature>
<evidence type="ECO:0000256" key="6">
    <source>
        <dbReference type="ARBA" id="ARBA00024209"/>
    </source>
</evidence>
<dbReference type="EC" id="2.3.2.27" evidence="2"/>
<dbReference type="Gene3D" id="3.30.40.10">
    <property type="entry name" value="Zinc/RING finger domain, C3HC4 (zinc finger)"/>
    <property type="match status" value="1"/>
</dbReference>
<comment type="similarity">
    <text evidence="6">Belongs to the RING-type zinc finger family. ATL subfamily.</text>
</comment>
<evidence type="ECO:0000259" key="10">
    <source>
        <dbReference type="PROSITE" id="PS50089"/>
    </source>
</evidence>
<dbReference type="PROSITE" id="PS50089">
    <property type="entry name" value="ZF_RING_2"/>
    <property type="match status" value="1"/>
</dbReference>
<keyword evidence="3" id="KW-0479">Metal-binding</keyword>
<accession>A0A811S598</accession>
<sequence length="210" mass="22445">MAGNLPPGFPFIPPPPPRRSTWSPPPPPIWLRQFSPKPRDNNVSPGGVIAGVVISVGAFLLVLSFVCSLRNSRANAAADAAAAAAAALAARPQAPPRPEPGDNEEQWLHRHHRDREDGPTRGASPTAGVPSFTYNREVWHNVTGGGDEAATCSVCLGAFQAGETVRLLPLCLHLYHVECIDPWLEAHSTCPLCRSGTDDPRMHGDLLPPV</sequence>
<protein>
    <recommendedName>
        <fullName evidence="2">RING-type E3 ubiquitin transferase</fullName>
        <ecNumber evidence="2">2.3.2.27</ecNumber>
    </recommendedName>
</protein>
<keyword evidence="9" id="KW-0472">Membrane</keyword>
<keyword evidence="5" id="KW-0862">Zinc</keyword>
<evidence type="ECO:0000256" key="8">
    <source>
        <dbReference type="SAM" id="MobiDB-lite"/>
    </source>
</evidence>
<name>A0A811S598_9POAL</name>
<dbReference type="FunFam" id="3.30.40.10:FF:000984">
    <property type="entry name" value="Putative RING zinc finger domain superfamily protein"/>
    <property type="match status" value="1"/>
</dbReference>
<dbReference type="Pfam" id="PF13639">
    <property type="entry name" value="zf-RING_2"/>
    <property type="match status" value="1"/>
</dbReference>
<dbReference type="AlphaFoldDB" id="A0A811S598"/>
<dbReference type="GO" id="GO:0008270">
    <property type="term" value="F:zinc ion binding"/>
    <property type="evidence" value="ECO:0007669"/>
    <property type="project" value="UniProtKB-KW"/>
</dbReference>
<feature type="region of interest" description="Disordered" evidence="8">
    <location>
        <begin position="1"/>
        <end position="38"/>
    </location>
</feature>
<dbReference type="CDD" id="cd16454">
    <property type="entry name" value="RING-H2_PA-TM-RING"/>
    <property type="match status" value="1"/>
</dbReference>
<evidence type="ECO:0000256" key="9">
    <source>
        <dbReference type="SAM" id="Phobius"/>
    </source>
</evidence>
<dbReference type="InterPro" id="IPR001841">
    <property type="entry name" value="Znf_RING"/>
</dbReference>
<feature type="transmembrane region" description="Helical" evidence="9">
    <location>
        <begin position="46"/>
        <end position="66"/>
    </location>
</feature>
<evidence type="ECO:0000256" key="7">
    <source>
        <dbReference type="PROSITE-ProRule" id="PRU00175"/>
    </source>
</evidence>
<proteinExistence type="inferred from homology"/>
<keyword evidence="9" id="KW-0812">Transmembrane</keyword>
<dbReference type="PANTHER" id="PTHR14155">
    <property type="entry name" value="RING FINGER DOMAIN-CONTAINING"/>
    <property type="match status" value="1"/>
</dbReference>
<reference evidence="11" key="1">
    <citation type="submission" date="2020-10" db="EMBL/GenBank/DDBJ databases">
        <authorList>
            <person name="Han B."/>
            <person name="Lu T."/>
            <person name="Zhao Q."/>
            <person name="Huang X."/>
            <person name="Zhao Y."/>
        </authorList>
    </citation>
    <scope>NUCLEOTIDE SEQUENCE</scope>
</reference>
<dbReference type="SUPFAM" id="SSF57850">
    <property type="entry name" value="RING/U-box"/>
    <property type="match status" value="1"/>
</dbReference>
<dbReference type="PANTHER" id="PTHR14155:SF518">
    <property type="entry name" value="RING-TYPE DOMAIN-CONTAINING PROTEIN"/>
    <property type="match status" value="1"/>
</dbReference>
<evidence type="ECO:0000256" key="5">
    <source>
        <dbReference type="ARBA" id="ARBA00022833"/>
    </source>
</evidence>
<feature type="region of interest" description="Disordered" evidence="8">
    <location>
        <begin position="111"/>
        <end position="131"/>
    </location>
</feature>
<feature type="domain" description="RING-type" evidence="10">
    <location>
        <begin position="152"/>
        <end position="194"/>
    </location>
</feature>
<comment type="catalytic activity">
    <reaction evidence="1">
        <text>S-ubiquitinyl-[E2 ubiquitin-conjugating enzyme]-L-cysteine + [acceptor protein]-L-lysine = [E2 ubiquitin-conjugating enzyme]-L-cysteine + N(6)-ubiquitinyl-[acceptor protein]-L-lysine.</text>
        <dbReference type="EC" id="2.3.2.27"/>
    </reaction>
</comment>
<dbReference type="SMART" id="SM00184">
    <property type="entry name" value="RING"/>
    <property type="match status" value="1"/>
</dbReference>
<evidence type="ECO:0000256" key="3">
    <source>
        <dbReference type="ARBA" id="ARBA00022723"/>
    </source>
</evidence>
<evidence type="ECO:0000256" key="4">
    <source>
        <dbReference type="ARBA" id="ARBA00022771"/>
    </source>
</evidence>
<gene>
    <name evidence="11" type="ORF">NCGR_LOCUS60738</name>
</gene>
<dbReference type="InterPro" id="IPR013083">
    <property type="entry name" value="Znf_RING/FYVE/PHD"/>
</dbReference>